<keyword evidence="2" id="KW-1185">Reference proteome</keyword>
<proteinExistence type="predicted"/>
<name>A0ABR9RP90_9ACTN</name>
<reference evidence="1 2" key="1">
    <citation type="submission" date="2020-10" db="EMBL/GenBank/DDBJ databases">
        <title>Nocardioides sp. isolated from sludge.</title>
        <authorList>
            <person name="Zhang X."/>
        </authorList>
    </citation>
    <scope>NUCLEOTIDE SEQUENCE [LARGE SCALE GENOMIC DNA]</scope>
    <source>
        <strain evidence="1 2">Y6</strain>
    </source>
</reference>
<comment type="caution">
    <text evidence="1">The sequence shown here is derived from an EMBL/GenBank/DDBJ whole genome shotgun (WGS) entry which is preliminary data.</text>
</comment>
<dbReference type="RefSeq" id="WP_193636636.1">
    <property type="nucleotide sequence ID" value="NZ_JADCSA010000001.1"/>
</dbReference>
<protein>
    <submittedName>
        <fullName evidence="1">Uncharacterized protein</fullName>
    </submittedName>
</protein>
<accession>A0ABR9RP90</accession>
<evidence type="ECO:0000313" key="2">
    <source>
        <dbReference type="Proteomes" id="UP000756387"/>
    </source>
</evidence>
<evidence type="ECO:0000313" key="1">
    <source>
        <dbReference type="EMBL" id="MBE7323328.1"/>
    </source>
</evidence>
<sequence length="482" mass="51334">MAAERATLLEEIPMVRRLTSFLLGGCLVAGVLSAPVAATATVQSESVAQTPRAAVAGVVQEPAAKPKRKRVRRAYGKAPVRTVPGRSYAVVFKGRRGDLVRMAPMGAAGRHGWFGPRQVRLVGPGGKRIAPGKVGFHRLRASGTYRFRFTATTKRTHLVKVVAIQAAPDRRVTRRAKRGIQYALDVRVPETGARLVAAQAFDRAVLGGRLLEEPPELRSGDDVLLTPGAPVLLDHLEWSDGAARSGQRLRALRPVGARLRVRSDDLPVLTPEVDGAPVSLPRSAAGAVVTVTADRAADLAAGLLDVRLPVESGWSVLALAPQGQLDSGAGLARTSPSETTTLVLLPGWTRNDDDQVSLASLALHPERVERDGPSVTVPVAEDGRRVLVPVSPEEDEERSRAARLVVSRAPAGAWRAEAGVLVTPVYPRGCNGCGENDTVRLESLGTSEWPFISAGRDAWVLLTALGEERTGEFDVAVVRDPS</sequence>
<organism evidence="1 2">
    <name type="scientific">Nocardioides malaquae</name>
    <dbReference type="NCBI Taxonomy" id="2773426"/>
    <lineage>
        <taxon>Bacteria</taxon>
        <taxon>Bacillati</taxon>
        <taxon>Actinomycetota</taxon>
        <taxon>Actinomycetes</taxon>
        <taxon>Propionibacteriales</taxon>
        <taxon>Nocardioidaceae</taxon>
        <taxon>Nocardioides</taxon>
    </lineage>
</organism>
<dbReference type="EMBL" id="JADCSA010000001">
    <property type="protein sequence ID" value="MBE7323328.1"/>
    <property type="molecule type" value="Genomic_DNA"/>
</dbReference>
<dbReference type="Proteomes" id="UP000756387">
    <property type="component" value="Unassembled WGS sequence"/>
</dbReference>
<gene>
    <name evidence="1" type="ORF">IEQ44_01500</name>
</gene>